<evidence type="ECO:0000313" key="9">
    <source>
        <dbReference type="EMBL" id="KAK4469598.1"/>
    </source>
</evidence>
<dbReference type="InterPro" id="IPR017046">
    <property type="entry name" value="Prenylcysteine_Oxase1"/>
</dbReference>
<keyword evidence="3" id="KW-0285">Flavoprotein</keyword>
<gene>
    <name evidence="9" type="ORF">MN116_007134</name>
</gene>
<protein>
    <recommendedName>
        <fullName evidence="8">Prenylcysteine lyase domain-containing protein</fullName>
    </recommendedName>
</protein>
<dbReference type="Gene3D" id="3.50.50.60">
    <property type="entry name" value="FAD/NAD(P)-binding domain"/>
    <property type="match status" value="1"/>
</dbReference>
<evidence type="ECO:0000256" key="5">
    <source>
        <dbReference type="ARBA" id="ARBA00022827"/>
    </source>
</evidence>
<proteinExistence type="inferred from homology"/>
<organism evidence="9 10">
    <name type="scientific">Schistosoma mekongi</name>
    <name type="common">Parasitic worm</name>
    <dbReference type="NCBI Taxonomy" id="38744"/>
    <lineage>
        <taxon>Eukaryota</taxon>
        <taxon>Metazoa</taxon>
        <taxon>Spiralia</taxon>
        <taxon>Lophotrochozoa</taxon>
        <taxon>Platyhelminthes</taxon>
        <taxon>Trematoda</taxon>
        <taxon>Digenea</taxon>
        <taxon>Strigeidida</taxon>
        <taxon>Schistosomatoidea</taxon>
        <taxon>Schistosomatidae</taxon>
        <taxon>Schistosoma</taxon>
    </lineage>
</organism>
<dbReference type="InterPro" id="IPR036188">
    <property type="entry name" value="FAD/NAD-bd_sf"/>
</dbReference>
<dbReference type="GO" id="GO:0030328">
    <property type="term" value="P:prenylcysteine catabolic process"/>
    <property type="evidence" value="ECO:0007669"/>
    <property type="project" value="InterPro"/>
</dbReference>
<dbReference type="Pfam" id="PF13450">
    <property type="entry name" value="NAD_binding_8"/>
    <property type="match status" value="1"/>
</dbReference>
<evidence type="ECO:0000256" key="7">
    <source>
        <dbReference type="ARBA" id="ARBA00023180"/>
    </source>
</evidence>
<dbReference type="GO" id="GO:0001735">
    <property type="term" value="F:prenylcysteine oxidase activity"/>
    <property type="evidence" value="ECO:0007669"/>
    <property type="project" value="InterPro"/>
</dbReference>
<keyword evidence="6" id="KW-0560">Oxidoreductase</keyword>
<keyword evidence="4" id="KW-0732">Signal</keyword>
<dbReference type="PANTHER" id="PTHR15944">
    <property type="entry name" value="FARNESYLCYSTEINE LYASE"/>
    <property type="match status" value="1"/>
</dbReference>
<keyword evidence="10" id="KW-1185">Reference proteome</keyword>
<feature type="domain" description="Prenylcysteine lyase" evidence="8">
    <location>
        <begin position="112"/>
        <end position="475"/>
    </location>
</feature>
<dbReference type="Pfam" id="PF07156">
    <property type="entry name" value="Prenylcys_lyase"/>
    <property type="match status" value="1"/>
</dbReference>
<dbReference type="EMBL" id="JALJAT010000005">
    <property type="protein sequence ID" value="KAK4469598.1"/>
    <property type="molecule type" value="Genomic_DNA"/>
</dbReference>
<accession>A0AAE2D2Z7</accession>
<comment type="caution">
    <text evidence="9">The sequence shown here is derived from an EMBL/GenBank/DDBJ whole genome shotgun (WGS) entry which is preliminary data.</text>
</comment>
<sequence>MQSDETFRVAVVGGGIGGASSAYYLRKIFGNKVSITLFEKSGRIGGRIKAIPFGGETCESGASSIHPSNKYILSFARQFKIPLSPINTTDQRLLLFQENYKPAFSNVTSLTQFTAKARLYWRYGFNLFTSNLYLRNKIREFTKIYTLQNRGECFTSPALLLKALSNDFVEMTKFSFADWMSKKMQLDERYINEIAFGICSNNYCQNLNVHGFVGLISLSCITSYVHTVENGAEQIPQKLVEIALADNPVGAPKEFIHATVKKITRSDNDRLCLSYDLADGNTTQEGLFDYVILSLPLNQESNISTSSDIQLPKIQYQEICHTFLSGRVNYSLFGLPIKCLRKNKSVAFLPVSSYYSHEEYPVRSLTRLPVKPTNTEVTDGIWAIFSESKYIPEPETTLPNLILKDPNNARNRVNVVRWLAYPTYRPVNNPYTDLGQFKLASRVYYPNAIESAASCMEMAIIGGRNVALLIAKEMKHLIGDQPRTFFTDWRISR</sequence>
<evidence type="ECO:0000313" key="10">
    <source>
        <dbReference type="Proteomes" id="UP001292079"/>
    </source>
</evidence>
<dbReference type="SUPFAM" id="SSF51905">
    <property type="entry name" value="FAD/NAD(P)-binding domain"/>
    <property type="match status" value="1"/>
</dbReference>
<evidence type="ECO:0000259" key="8">
    <source>
        <dbReference type="Pfam" id="PF07156"/>
    </source>
</evidence>
<evidence type="ECO:0000256" key="4">
    <source>
        <dbReference type="ARBA" id="ARBA00022729"/>
    </source>
</evidence>
<dbReference type="PANTHER" id="PTHR15944:SF0">
    <property type="entry name" value="PRENYLCYSTEINE LYASE DOMAIN-CONTAINING PROTEIN"/>
    <property type="match status" value="1"/>
</dbReference>
<evidence type="ECO:0000256" key="2">
    <source>
        <dbReference type="ARBA" id="ARBA00009967"/>
    </source>
</evidence>
<dbReference type="Proteomes" id="UP001292079">
    <property type="component" value="Unassembled WGS sequence"/>
</dbReference>
<name>A0AAE2D2Z7_SCHME</name>
<comment type="cofactor">
    <cofactor evidence="1">
        <name>FAD</name>
        <dbReference type="ChEBI" id="CHEBI:57692"/>
    </cofactor>
</comment>
<dbReference type="AlphaFoldDB" id="A0AAE2D2Z7"/>
<evidence type="ECO:0000256" key="6">
    <source>
        <dbReference type="ARBA" id="ARBA00023002"/>
    </source>
</evidence>
<evidence type="ECO:0000256" key="3">
    <source>
        <dbReference type="ARBA" id="ARBA00022630"/>
    </source>
</evidence>
<dbReference type="InterPro" id="IPR010795">
    <property type="entry name" value="Prenylcys_lyase"/>
</dbReference>
<reference evidence="9" key="2">
    <citation type="journal article" date="2023" name="Infect Dis Poverty">
        <title>Chromosome-scale genome of the human blood fluke Schistosoma mekongi and its implications for public health.</title>
        <authorList>
            <person name="Zhou M."/>
            <person name="Xu L."/>
            <person name="Xu D."/>
            <person name="Chen W."/>
            <person name="Khan J."/>
            <person name="Hu Y."/>
            <person name="Huang H."/>
            <person name="Wei H."/>
            <person name="Zhang Y."/>
            <person name="Chusongsang P."/>
            <person name="Tanasarnprasert K."/>
            <person name="Hu X."/>
            <person name="Limpanont Y."/>
            <person name="Lv Z."/>
        </authorList>
    </citation>
    <scope>NUCLEOTIDE SEQUENCE</scope>
    <source>
        <strain evidence="9">LV_2022a</strain>
    </source>
</reference>
<keyword evidence="7" id="KW-0325">Glycoprotein</keyword>
<dbReference type="GO" id="GO:0030327">
    <property type="term" value="P:prenylated protein catabolic process"/>
    <property type="evidence" value="ECO:0007669"/>
    <property type="project" value="TreeGrafter"/>
</dbReference>
<evidence type="ECO:0000256" key="1">
    <source>
        <dbReference type="ARBA" id="ARBA00001974"/>
    </source>
</evidence>
<keyword evidence="5" id="KW-0274">FAD</keyword>
<reference evidence="9" key="1">
    <citation type="submission" date="2022-04" db="EMBL/GenBank/DDBJ databases">
        <authorList>
            <person name="Xu L."/>
            <person name="Lv Z."/>
        </authorList>
    </citation>
    <scope>NUCLEOTIDE SEQUENCE</scope>
    <source>
        <strain evidence="9">LV_2022a</strain>
    </source>
</reference>
<comment type="similarity">
    <text evidence="2">Belongs to the prenylcysteine oxidase family.</text>
</comment>